<evidence type="ECO:0000256" key="1">
    <source>
        <dbReference type="SAM" id="MobiDB-lite"/>
    </source>
</evidence>
<reference evidence="3" key="3">
    <citation type="submission" date="2015-04" db="UniProtKB">
        <authorList>
            <consortium name="EnsemblPlants"/>
        </authorList>
    </citation>
    <scope>IDENTIFICATION</scope>
    <source>
        <strain evidence="3">cv. Jemalong A17</strain>
    </source>
</reference>
<accession>A0A072V8E4</accession>
<dbReference type="Proteomes" id="UP000002051">
    <property type="component" value="Chromosome 2"/>
</dbReference>
<name>A0A072V8E4_MEDTR</name>
<sequence length="251" mass="28309">MTYTLKLNVPILIILPNPSRTNTEVEENLIYVGEGSQVHEEHNVGEEEGAHLHHDEEQHDHDAGGNNENERWAWIHTEQQRQGIELSGLRNDVLRGNRISEENNQMLRSMMQHFHLQAGCFFYMKVNTCVLSFLDKPTSCFIVDNSPMRKAQVASLEQINQNGAEANLIVKEASLDHGGKDTPSLTSYEKERIFDGLSLGAKERGFGADSEQKYEDSETKICLPQVRSLAWPVLTLARPCHLPGQPFAAFT</sequence>
<organism evidence="2 4">
    <name type="scientific">Medicago truncatula</name>
    <name type="common">Barrel medic</name>
    <name type="synonym">Medicago tribuloides</name>
    <dbReference type="NCBI Taxonomy" id="3880"/>
    <lineage>
        <taxon>Eukaryota</taxon>
        <taxon>Viridiplantae</taxon>
        <taxon>Streptophyta</taxon>
        <taxon>Embryophyta</taxon>
        <taxon>Tracheophyta</taxon>
        <taxon>Spermatophyta</taxon>
        <taxon>Magnoliopsida</taxon>
        <taxon>eudicotyledons</taxon>
        <taxon>Gunneridae</taxon>
        <taxon>Pentapetalae</taxon>
        <taxon>rosids</taxon>
        <taxon>fabids</taxon>
        <taxon>Fabales</taxon>
        <taxon>Fabaceae</taxon>
        <taxon>Papilionoideae</taxon>
        <taxon>50 kb inversion clade</taxon>
        <taxon>NPAAA clade</taxon>
        <taxon>Hologalegina</taxon>
        <taxon>IRL clade</taxon>
        <taxon>Trifolieae</taxon>
        <taxon>Medicago</taxon>
    </lineage>
</organism>
<evidence type="ECO:0000313" key="4">
    <source>
        <dbReference type="Proteomes" id="UP000002051"/>
    </source>
</evidence>
<proteinExistence type="predicted"/>
<gene>
    <name evidence="2" type="ordered locus">MTR_2g461420</name>
</gene>
<evidence type="ECO:0000313" key="2">
    <source>
        <dbReference type="EMBL" id="KEH38107.1"/>
    </source>
</evidence>
<dbReference type="EMBL" id="CM001218">
    <property type="protein sequence ID" value="KEH38107.1"/>
    <property type="molecule type" value="Genomic_DNA"/>
</dbReference>
<reference evidence="2 4" key="1">
    <citation type="journal article" date="2011" name="Nature">
        <title>The Medicago genome provides insight into the evolution of rhizobial symbioses.</title>
        <authorList>
            <person name="Young N.D."/>
            <person name="Debelle F."/>
            <person name="Oldroyd G.E."/>
            <person name="Geurts R."/>
            <person name="Cannon S.B."/>
            <person name="Udvardi M.K."/>
            <person name="Benedito V.A."/>
            <person name="Mayer K.F."/>
            <person name="Gouzy J."/>
            <person name="Schoof H."/>
            <person name="Van de Peer Y."/>
            <person name="Proost S."/>
            <person name="Cook D.R."/>
            <person name="Meyers B.C."/>
            <person name="Spannagl M."/>
            <person name="Cheung F."/>
            <person name="De Mita S."/>
            <person name="Krishnakumar V."/>
            <person name="Gundlach H."/>
            <person name="Zhou S."/>
            <person name="Mudge J."/>
            <person name="Bharti A.K."/>
            <person name="Murray J.D."/>
            <person name="Naoumkina M.A."/>
            <person name="Rosen B."/>
            <person name="Silverstein K.A."/>
            <person name="Tang H."/>
            <person name="Rombauts S."/>
            <person name="Zhao P.X."/>
            <person name="Zhou P."/>
            <person name="Barbe V."/>
            <person name="Bardou P."/>
            <person name="Bechner M."/>
            <person name="Bellec A."/>
            <person name="Berger A."/>
            <person name="Berges H."/>
            <person name="Bidwell S."/>
            <person name="Bisseling T."/>
            <person name="Choisne N."/>
            <person name="Couloux A."/>
            <person name="Denny R."/>
            <person name="Deshpande S."/>
            <person name="Dai X."/>
            <person name="Doyle J.J."/>
            <person name="Dudez A.M."/>
            <person name="Farmer A.D."/>
            <person name="Fouteau S."/>
            <person name="Franken C."/>
            <person name="Gibelin C."/>
            <person name="Gish J."/>
            <person name="Goldstein S."/>
            <person name="Gonzalez A.J."/>
            <person name="Green P.J."/>
            <person name="Hallab A."/>
            <person name="Hartog M."/>
            <person name="Hua A."/>
            <person name="Humphray S.J."/>
            <person name="Jeong D.H."/>
            <person name="Jing Y."/>
            <person name="Jocker A."/>
            <person name="Kenton S.M."/>
            <person name="Kim D.J."/>
            <person name="Klee K."/>
            <person name="Lai H."/>
            <person name="Lang C."/>
            <person name="Lin S."/>
            <person name="Macmil S.L."/>
            <person name="Magdelenat G."/>
            <person name="Matthews L."/>
            <person name="McCorrison J."/>
            <person name="Monaghan E.L."/>
            <person name="Mun J.H."/>
            <person name="Najar F.Z."/>
            <person name="Nicholson C."/>
            <person name="Noirot C."/>
            <person name="O'Bleness M."/>
            <person name="Paule C.R."/>
            <person name="Poulain J."/>
            <person name="Prion F."/>
            <person name="Qin B."/>
            <person name="Qu C."/>
            <person name="Retzel E.F."/>
            <person name="Riddle C."/>
            <person name="Sallet E."/>
            <person name="Samain S."/>
            <person name="Samson N."/>
            <person name="Sanders I."/>
            <person name="Saurat O."/>
            <person name="Scarpelli C."/>
            <person name="Schiex T."/>
            <person name="Segurens B."/>
            <person name="Severin A.J."/>
            <person name="Sherrier D.J."/>
            <person name="Shi R."/>
            <person name="Sims S."/>
            <person name="Singer S.R."/>
            <person name="Sinharoy S."/>
            <person name="Sterck L."/>
            <person name="Viollet A."/>
            <person name="Wang B.B."/>
            <person name="Wang K."/>
            <person name="Wang M."/>
            <person name="Wang X."/>
            <person name="Warfsmann J."/>
            <person name="Weissenbach J."/>
            <person name="White D.D."/>
            <person name="White J.D."/>
            <person name="Wiley G.B."/>
            <person name="Wincker P."/>
            <person name="Xing Y."/>
            <person name="Yang L."/>
            <person name="Yao Z."/>
            <person name="Ying F."/>
            <person name="Zhai J."/>
            <person name="Zhou L."/>
            <person name="Zuber A."/>
            <person name="Denarie J."/>
            <person name="Dixon R.A."/>
            <person name="May G.D."/>
            <person name="Schwartz D.C."/>
            <person name="Rogers J."/>
            <person name="Quetier F."/>
            <person name="Town C.D."/>
            <person name="Roe B.A."/>
        </authorList>
    </citation>
    <scope>NUCLEOTIDE SEQUENCE [LARGE SCALE GENOMIC DNA]</scope>
    <source>
        <strain evidence="2">A17</strain>
        <strain evidence="3 4">cv. Jemalong A17</strain>
    </source>
</reference>
<keyword evidence="4" id="KW-1185">Reference proteome</keyword>
<evidence type="ECO:0000313" key="3">
    <source>
        <dbReference type="EnsemblPlants" id="KEH38107"/>
    </source>
</evidence>
<feature type="region of interest" description="Disordered" evidence="1">
    <location>
        <begin position="48"/>
        <end position="67"/>
    </location>
</feature>
<reference evidence="2 4" key="2">
    <citation type="journal article" date="2014" name="BMC Genomics">
        <title>An improved genome release (version Mt4.0) for the model legume Medicago truncatula.</title>
        <authorList>
            <person name="Tang H."/>
            <person name="Krishnakumar V."/>
            <person name="Bidwell S."/>
            <person name="Rosen B."/>
            <person name="Chan A."/>
            <person name="Zhou S."/>
            <person name="Gentzbittel L."/>
            <person name="Childs K.L."/>
            <person name="Yandell M."/>
            <person name="Gundlach H."/>
            <person name="Mayer K.F."/>
            <person name="Schwartz D.C."/>
            <person name="Town C.D."/>
        </authorList>
    </citation>
    <scope>GENOME REANNOTATION</scope>
    <source>
        <strain evidence="2">A17</strain>
        <strain evidence="3 4">cv. Jemalong A17</strain>
    </source>
</reference>
<dbReference type="EnsemblPlants" id="KEH38107">
    <property type="protein sequence ID" value="KEH38107"/>
    <property type="gene ID" value="MTR_2g461420"/>
</dbReference>
<dbReference type="HOGENOM" id="CLU_1108475_0_0_1"/>
<dbReference type="AlphaFoldDB" id="A0A072V8E4"/>
<protein>
    <submittedName>
        <fullName evidence="2 3">Uncharacterized protein</fullName>
    </submittedName>
</protein>